<evidence type="ECO:0008006" key="6">
    <source>
        <dbReference type="Google" id="ProtNLM"/>
    </source>
</evidence>
<comment type="caution">
    <text evidence="4">The sequence shown here is derived from an EMBL/GenBank/DDBJ whole genome shotgun (WGS) entry which is preliminary data.</text>
</comment>
<keyword evidence="2" id="KW-0812">Transmembrane</keyword>
<accession>A0A4S4KEH0</accession>
<reference evidence="4 5" key="1">
    <citation type="submission" date="2019-02" db="EMBL/GenBank/DDBJ databases">
        <title>Genome sequencing of the rare red list fungi Phlebia centrifuga.</title>
        <authorList>
            <person name="Buettner E."/>
            <person name="Kellner H."/>
        </authorList>
    </citation>
    <scope>NUCLEOTIDE SEQUENCE [LARGE SCALE GENOMIC DNA]</scope>
    <source>
        <strain evidence="4 5">DSM 108282</strain>
    </source>
</reference>
<organism evidence="4 5">
    <name type="scientific">Hermanssonia centrifuga</name>
    <dbReference type="NCBI Taxonomy" id="98765"/>
    <lineage>
        <taxon>Eukaryota</taxon>
        <taxon>Fungi</taxon>
        <taxon>Dikarya</taxon>
        <taxon>Basidiomycota</taxon>
        <taxon>Agaricomycotina</taxon>
        <taxon>Agaricomycetes</taxon>
        <taxon>Polyporales</taxon>
        <taxon>Meruliaceae</taxon>
        <taxon>Hermanssonia</taxon>
    </lineage>
</organism>
<keyword evidence="5" id="KW-1185">Reference proteome</keyword>
<name>A0A4S4KEH0_9APHY</name>
<keyword evidence="2" id="KW-1133">Transmembrane helix</keyword>
<feature type="chain" id="PRO_5020250955" description="Extracellular membrane protein CFEM domain-containing protein" evidence="3">
    <location>
        <begin position="20"/>
        <end position="251"/>
    </location>
</feature>
<feature type="region of interest" description="Disordered" evidence="1">
    <location>
        <begin position="193"/>
        <end position="218"/>
    </location>
</feature>
<feature type="transmembrane region" description="Helical" evidence="2">
    <location>
        <begin position="227"/>
        <end position="250"/>
    </location>
</feature>
<sequence length="251" mass="24716">MLVSLAVVFAALLAKEVSAVAVGNNLPLRSLLHVRQDQVIDPNEIAPECQSICAVMVQAFNNCADDQCLCTNQVMQGTAQCLSCSINVGGPADASLQEQAQQALDQVEQSCLAAGDPVGSFTVSGAAAGAPTSTDGLTDPLSIPFNTASASPSQSIFFSSPGAAAPSGASSAGFSSSAPALPTQTALSHITVTAASTPSSGSSTESAGSDLNPTVSPASGSNATNGAMALTGVCNVVLAGIVGGIALVVYL</sequence>
<dbReference type="EMBL" id="SGPJ01000228">
    <property type="protein sequence ID" value="THG96525.1"/>
    <property type="molecule type" value="Genomic_DNA"/>
</dbReference>
<evidence type="ECO:0000256" key="3">
    <source>
        <dbReference type="SAM" id="SignalP"/>
    </source>
</evidence>
<evidence type="ECO:0000256" key="1">
    <source>
        <dbReference type="SAM" id="MobiDB-lite"/>
    </source>
</evidence>
<keyword evidence="3" id="KW-0732">Signal</keyword>
<protein>
    <recommendedName>
        <fullName evidence="6">Extracellular membrane protein CFEM domain-containing protein</fullName>
    </recommendedName>
</protein>
<feature type="signal peptide" evidence="3">
    <location>
        <begin position="1"/>
        <end position="19"/>
    </location>
</feature>
<dbReference type="AlphaFoldDB" id="A0A4S4KEH0"/>
<feature type="compositionally biased region" description="Low complexity" evidence="1">
    <location>
        <begin position="193"/>
        <end position="209"/>
    </location>
</feature>
<evidence type="ECO:0000313" key="4">
    <source>
        <dbReference type="EMBL" id="THG96525.1"/>
    </source>
</evidence>
<gene>
    <name evidence="4" type="ORF">EW026_g5327</name>
</gene>
<keyword evidence="2" id="KW-0472">Membrane</keyword>
<proteinExistence type="predicted"/>
<evidence type="ECO:0000256" key="2">
    <source>
        <dbReference type="SAM" id="Phobius"/>
    </source>
</evidence>
<dbReference type="Proteomes" id="UP000309038">
    <property type="component" value="Unassembled WGS sequence"/>
</dbReference>
<evidence type="ECO:0000313" key="5">
    <source>
        <dbReference type="Proteomes" id="UP000309038"/>
    </source>
</evidence>